<dbReference type="Proteomes" id="UP000198575">
    <property type="component" value="Unassembled WGS sequence"/>
</dbReference>
<dbReference type="InterPro" id="IPR011659">
    <property type="entry name" value="WD40"/>
</dbReference>
<dbReference type="PANTHER" id="PTHR36842">
    <property type="entry name" value="PROTEIN TOLB HOMOLOG"/>
    <property type="match status" value="1"/>
</dbReference>
<dbReference type="OrthoDB" id="9812921at2"/>
<proteinExistence type="inferred from homology"/>
<dbReference type="Gene3D" id="3.20.20.140">
    <property type="entry name" value="Metal-dependent hydrolases"/>
    <property type="match status" value="1"/>
</dbReference>
<evidence type="ECO:0000313" key="3">
    <source>
        <dbReference type="Proteomes" id="UP000198575"/>
    </source>
</evidence>
<organism evidence="2 3">
    <name type="scientific">Dokdonella immobilis</name>
    <dbReference type="NCBI Taxonomy" id="578942"/>
    <lineage>
        <taxon>Bacteria</taxon>
        <taxon>Pseudomonadati</taxon>
        <taxon>Pseudomonadota</taxon>
        <taxon>Gammaproteobacteria</taxon>
        <taxon>Lysobacterales</taxon>
        <taxon>Rhodanobacteraceae</taxon>
        <taxon>Dokdonella</taxon>
    </lineage>
</organism>
<dbReference type="SUPFAM" id="SSF89550">
    <property type="entry name" value="PHP domain-like"/>
    <property type="match status" value="1"/>
</dbReference>
<dbReference type="PANTHER" id="PTHR36842:SF1">
    <property type="entry name" value="PROTEIN TOLB"/>
    <property type="match status" value="1"/>
</dbReference>
<reference evidence="2 3" key="1">
    <citation type="submission" date="2016-10" db="EMBL/GenBank/DDBJ databases">
        <authorList>
            <person name="de Groot N.N."/>
        </authorList>
    </citation>
    <scope>NUCLEOTIDE SEQUENCE [LARGE SCALE GENOMIC DNA]</scope>
    <source>
        <strain evidence="2 3">CGMCC 1.7659</strain>
    </source>
</reference>
<gene>
    <name evidence="2" type="ORF">SAMN05216289_10760</name>
</gene>
<dbReference type="InterPro" id="IPR016195">
    <property type="entry name" value="Pol/histidinol_Pase-like"/>
</dbReference>
<sequence>MTRPEPVRRDGAPARNAWRTTLAVLLLAVGTSASADRAPVLGQVDLPHSYYWRELYLPQLTTGPSSAAFLPDGEELVYSMAGSLWRQRIDSDSAVELTHPNGAYDYQPDVASDGRSAVFVRYDGQALRLWRIDLESGRQSALTTGNAVDVEPRLSPDGRRLAWVGTEGSGHFNLFIADIDAAGLHNARPLLAARKSAIDRYYYSAWDHAINPSWSPDGRSLVFVGNPEVAWGSGDIYAVAIDDPDHPRRILGEETSWNAHPEIAPDGRRVLFSSYHGRQTQQLWLTTLDGAAPLPLSFGDFDRRNARWSPDGKRIAGIDNRSGNTELRVLEVVGGATTRVAANQRKTLSAQAQLVLDIADADGQAVPARVSVIGSDGRAHAPADAWMHADDGFDRKRQPFETQYFHCQPPCTIDVPAGAVSVSVRRGFASQPWQTRTTATAGRQTRLQARLAGHALPEAFGNWISADLHVHMNYGGHYRNTPENLVRQARAEDLDVVFNLIVNKEERIPDIDRFRTDVDPASTAQTRLWHAQEYHSSFWGHLGLLQLDDHLLLPDFASYRHTAMASPYPHNGIVADLAHAQHALVGYVHPYDTLPDPTNDAGLSHQLPADVINGKVDYLEVVGFSDHKTTAAVWYRLLNLGFHLAAGAGTDAMANYASLRGPVGLNRVFLDTGGQRDATAIATALKGGHGFVSNGPLLGLIVDGGKPGDTVALARTTRYRIALRSPVAIDHLELVHNGAVVRRFTLTGERRDFDAEGSLNLADGGWLLLRAWNEAADPGVLDLYPYATTNPVWLGDNVRAASAGADATWFADWLGRSLAVVAAREDFNTAEEKTATLAYLAAARDAYRKIADEAESLPSP</sequence>
<dbReference type="AlphaFoldDB" id="A0A1I4X1F6"/>
<dbReference type="Gene3D" id="2.120.10.30">
    <property type="entry name" value="TolB, C-terminal domain"/>
    <property type="match status" value="2"/>
</dbReference>
<accession>A0A1I4X1F6</accession>
<name>A0A1I4X1F6_9GAMM</name>
<evidence type="ECO:0000256" key="1">
    <source>
        <dbReference type="ARBA" id="ARBA00009820"/>
    </source>
</evidence>
<dbReference type="NCBIfam" id="NF038032">
    <property type="entry name" value="CehA_McbA_metalo"/>
    <property type="match status" value="1"/>
</dbReference>
<keyword evidence="3" id="KW-1185">Reference proteome</keyword>
<comment type="similarity">
    <text evidence="1">Belongs to the TolB family.</text>
</comment>
<dbReference type="RefSeq" id="WP_092406496.1">
    <property type="nucleotide sequence ID" value="NZ_FOVF01000007.1"/>
</dbReference>
<protein>
    <submittedName>
        <fullName evidence="2">WD40-like Beta Propeller Repeat</fullName>
    </submittedName>
</protein>
<dbReference type="EMBL" id="FOVF01000007">
    <property type="protein sequence ID" value="SFN19834.1"/>
    <property type="molecule type" value="Genomic_DNA"/>
</dbReference>
<dbReference type="InterPro" id="IPR011042">
    <property type="entry name" value="6-blade_b-propeller_TolB-like"/>
</dbReference>
<dbReference type="Pfam" id="PF07676">
    <property type="entry name" value="PD40"/>
    <property type="match status" value="4"/>
</dbReference>
<dbReference type="STRING" id="578942.SAMN05216289_10760"/>
<evidence type="ECO:0000313" key="2">
    <source>
        <dbReference type="EMBL" id="SFN19834.1"/>
    </source>
</evidence>
<dbReference type="SUPFAM" id="SSF82171">
    <property type="entry name" value="DPP6 N-terminal domain-like"/>
    <property type="match status" value="1"/>
</dbReference>